<name>W4JX51_HETIT</name>
<dbReference type="KEGG" id="hir:HETIRDRAFT_421583"/>
<dbReference type="RefSeq" id="XP_009550959.1">
    <property type="nucleotide sequence ID" value="XM_009552664.1"/>
</dbReference>
<dbReference type="Proteomes" id="UP000030671">
    <property type="component" value="Unassembled WGS sequence"/>
</dbReference>
<keyword evidence="2" id="KW-1185">Reference proteome</keyword>
<evidence type="ECO:0000313" key="1">
    <source>
        <dbReference type="EMBL" id="ETW77456.1"/>
    </source>
</evidence>
<dbReference type="EMBL" id="KI925463">
    <property type="protein sequence ID" value="ETW77456.1"/>
    <property type="molecule type" value="Genomic_DNA"/>
</dbReference>
<proteinExistence type="predicted"/>
<dbReference type="GeneID" id="20673735"/>
<dbReference type="HOGENOM" id="CLU_1896491_0_0_1"/>
<reference evidence="1 2" key="1">
    <citation type="journal article" date="2012" name="New Phytol.">
        <title>Insight into trade-off between wood decay and parasitism from the genome of a fungal forest pathogen.</title>
        <authorList>
            <person name="Olson A."/>
            <person name="Aerts A."/>
            <person name="Asiegbu F."/>
            <person name="Belbahri L."/>
            <person name="Bouzid O."/>
            <person name="Broberg A."/>
            <person name="Canback B."/>
            <person name="Coutinho P.M."/>
            <person name="Cullen D."/>
            <person name="Dalman K."/>
            <person name="Deflorio G."/>
            <person name="van Diepen L.T."/>
            <person name="Dunand C."/>
            <person name="Duplessis S."/>
            <person name="Durling M."/>
            <person name="Gonthier P."/>
            <person name="Grimwood J."/>
            <person name="Fossdal C.G."/>
            <person name="Hansson D."/>
            <person name="Henrissat B."/>
            <person name="Hietala A."/>
            <person name="Himmelstrand K."/>
            <person name="Hoffmeister D."/>
            <person name="Hogberg N."/>
            <person name="James T.Y."/>
            <person name="Karlsson M."/>
            <person name="Kohler A."/>
            <person name="Kues U."/>
            <person name="Lee Y.H."/>
            <person name="Lin Y.C."/>
            <person name="Lind M."/>
            <person name="Lindquist E."/>
            <person name="Lombard V."/>
            <person name="Lucas S."/>
            <person name="Lunden K."/>
            <person name="Morin E."/>
            <person name="Murat C."/>
            <person name="Park J."/>
            <person name="Raffaello T."/>
            <person name="Rouze P."/>
            <person name="Salamov A."/>
            <person name="Schmutz J."/>
            <person name="Solheim H."/>
            <person name="Stahlberg J."/>
            <person name="Velez H."/>
            <person name="de Vries R.P."/>
            <person name="Wiebenga A."/>
            <person name="Woodward S."/>
            <person name="Yakovlev I."/>
            <person name="Garbelotto M."/>
            <person name="Martin F."/>
            <person name="Grigoriev I.V."/>
            <person name="Stenlid J."/>
        </authorList>
    </citation>
    <scope>NUCLEOTIDE SEQUENCE [LARGE SCALE GENOMIC DNA]</scope>
    <source>
        <strain evidence="1 2">TC 32-1</strain>
    </source>
</reference>
<protein>
    <submittedName>
        <fullName evidence="1">Uncharacterized protein</fullName>
    </submittedName>
</protein>
<gene>
    <name evidence="1" type="ORF">HETIRDRAFT_421583</name>
</gene>
<dbReference type="AlphaFoldDB" id="W4JX51"/>
<evidence type="ECO:0000313" key="2">
    <source>
        <dbReference type="Proteomes" id="UP000030671"/>
    </source>
</evidence>
<dbReference type="InParanoid" id="W4JX51"/>
<sequence length="134" mass="16012">MQPWLIGRTTLGWVYNSASLISYNNFNRTTPSTLTSSLRSSREIEMWKALYSWDMHSQVERRRSYCPGITISMRDIRRSSKLRQIKLRLCVLHGIRAYTMRSKVFDHPRHIFTRLTFLLCDGPSYFHTKRDFIF</sequence>
<organism evidence="1 2">
    <name type="scientific">Heterobasidion irregulare (strain TC 32-1)</name>
    <dbReference type="NCBI Taxonomy" id="747525"/>
    <lineage>
        <taxon>Eukaryota</taxon>
        <taxon>Fungi</taxon>
        <taxon>Dikarya</taxon>
        <taxon>Basidiomycota</taxon>
        <taxon>Agaricomycotina</taxon>
        <taxon>Agaricomycetes</taxon>
        <taxon>Russulales</taxon>
        <taxon>Bondarzewiaceae</taxon>
        <taxon>Heterobasidion</taxon>
        <taxon>Heterobasidion annosum species complex</taxon>
    </lineage>
</organism>
<accession>W4JX51</accession>